<sequence>MPVRVAHAPPQMRCHDPSFLGPQRRGSLLSWPGRDNPVMYALSLLCVFVFAVLVELLFPLQLLQALRERLRVWGSADWSLTRCAPGCRIGDARRHVV</sequence>
<evidence type="ECO:0000256" key="1">
    <source>
        <dbReference type="SAM" id="Phobius"/>
    </source>
</evidence>
<dbReference type="EMBL" id="CAEKDK010000006">
    <property type="protein sequence ID" value="CAB4284629.1"/>
    <property type="molecule type" value="Genomic_DNA"/>
</dbReference>
<accession>A0A6J5V6M0</accession>
<gene>
    <name evidence="2" type="ORF">CURHAP_LOCUS40216</name>
</gene>
<feature type="transmembrane region" description="Helical" evidence="1">
    <location>
        <begin position="38"/>
        <end position="60"/>
    </location>
</feature>
<name>A0A6J5V6M0_PRUAR</name>
<organism evidence="2 3">
    <name type="scientific">Prunus armeniaca</name>
    <name type="common">Apricot</name>
    <name type="synonym">Armeniaca vulgaris</name>
    <dbReference type="NCBI Taxonomy" id="36596"/>
    <lineage>
        <taxon>Eukaryota</taxon>
        <taxon>Viridiplantae</taxon>
        <taxon>Streptophyta</taxon>
        <taxon>Embryophyta</taxon>
        <taxon>Tracheophyta</taxon>
        <taxon>Spermatophyta</taxon>
        <taxon>Magnoliopsida</taxon>
        <taxon>eudicotyledons</taxon>
        <taxon>Gunneridae</taxon>
        <taxon>Pentapetalae</taxon>
        <taxon>rosids</taxon>
        <taxon>fabids</taxon>
        <taxon>Rosales</taxon>
        <taxon>Rosaceae</taxon>
        <taxon>Amygdaloideae</taxon>
        <taxon>Amygdaleae</taxon>
        <taxon>Prunus</taxon>
    </lineage>
</organism>
<dbReference type="AlphaFoldDB" id="A0A6J5V6M0"/>
<proteinExistence type="predicted"/>
<protein>
    <submittedName>
        <fullName evidence="2">Uncharacterized protein</fullName>
    </submittedName>
</protein>
<evidence type="ECO:0000313" key="2">
    <source>
        <dbReference type="EMBL" id="CAB4284629.1"/>
    </source>
</evidence>
<reference evidence="2 3" key="1">
    <citation type="submission" date="2020-05" db="EMBL/GenBank/DDBJ databases">
        <authorList>
            <person name="Campoy J."/>
            <person name="Schneeberger K."/>
            <person name="Spophaly S."/>
        </authorList>
    </citation>
    <scope>NUCLEOTIDE SEQUENCE [LARGE SCALE GENOMIC DNA]</scope>
    <source>
        <strain evidence="2">PruArmRojPasFocal</strain>
    </source>
</reference>
<keyword evidence="1" id="KW-0812">Transmembrane</keyword>
<keyword evidence="1" id="KW-1133">Transmembrane helix</keyword>
<dbReference type="Proteomes" id="UP000507222">
    <property type="component" value="Unassembled WGS sequence"/>
</dbReference>
<keyword evidence="1" id="KW-0472">Membrane</keyword>
<evidence type="ECO:0000313" key="3">
    <source>
        <dbReference type="Proteomes" id="UP000507222"/>
    </source>
</evidence>